<reference evidence="3" key="2">
    <citation type="submission" date="2015-01" db="EMBL/GenBank/DDBJ databases">
        <title>Evolutionary Origins and Diversification of the Mycorrhizal Mutualists.</title>
        <authorList>
            <consortium name="DOE Joint Genome Institute"/>
            <consortium name="Mycorrhizal Genomics Consortium"/>
            <person name="Kohler A."/>
            <person name="Kuo A."/>
            <person name="Nagy L.G."/>
            <person name="Floudas D."/>
            <person name="Copeland A."/>
            <person name="Barry K.W."/>
            <person name="Cichocki N."/>
            <person name="Veneault-Fourrey C."/>
            <person name="LaButti K."/>
            <person name="Lindquist E.A."/>
            <person name="Lipzen A."/>
            <person name="Lundell T."/>
            <person name="Morin E."/>
            <person name="Murat C."/>
            <person name="Riley R."/>
            <person name="Ohm R."/>
            <person name="Sun H."/>
            <person name="Tunlid A."/>
            <person name="Henrissat B."/>
            <person name="Grigoriev I.V."/>
            <person name="Hibbett D.S."/>
            <person name="Martin F."/>
        </authorList>
    </citation>
    <scope>NUCLEOTIDE SEQUENCE [LARGE SCALE GENOMIC DNA]</scope>
    <source>
        <strain evidence="3">MUT 4182</strain>
    </source>
</reference>
<evidence type="ECO:0000313" key="3">
    <source>
        <dbReference type="Proteomes" id="UP000054248"/>
    </source>
</evidence>
<dbReference type="HOGENOM" id="CLU_2009510_0_0_1"/>
<accession>A0A0C3KS31</accession>
<proteinExistence type="predicted"/>
<evidence type="ECO:0000313" key="2">
    <source>
        <dbReference type="EMBL" id="KIO24258.1"/>
    </source>
</evidence>
<gene>
    <name evidence="2" type="ORF">M407DRAFT_26372</name>
</gene>
<protein>
    <submittedName>
        <fullName evidence="2">Uncharacterized protein</fullName>
    </submittedName>
</protein>
<organism evidence="2 3">
    <name type="scientific">Tulasnella calospora MUT 4182</name>
    <dbReference type="NCBI Taxonomy" id="1051891"/>
    <lineage>
        <taxon>Eukaryota</taxon>
        <taxon>Fungi</taxon>
        <taxon>Dikarya</taxon>
        <taxon>Basidiomycota</taxon>
        <taxon>Agaricomycotina</taxon>
        <taxon>Agaricomycetes</taxon>
        <taxon>Cantharellales</taxon>
        <taxon>Tulasnellaceae</taxon>
        <taxon>Tulasnella</taxon>
    </lineage>
</organism>
<feature type="region of interest" description="Disordered" evidence="1">
    <location>
        <begin position="44"/>
        <end position="67"/>
    </location>
</feature>
<feature type="compositionally biased region" description="Low complexity" evidence="1">
    <location>
        <begin position="115"/>
        <end position="124"/>
    </location>
</feature>
<feature type="non-terminal residue" evidence="2">
    <location>
        <position position="124"/>
    </location>
</feature>
<dbReference type="OrthoDB" id="5989346at2759"/>
<feature type="compositionally biased region" description="Acidic residues" evidence="1">
    <location>
        <begin position="105"/>
        <end position="114"/>
    </location>
</feature>
<dbReference type="AlphaFoldDB" id="A0A0C3KS31"/>
<dbReference type="EMBL" id="KN823065">
    <property type="protein sequence ID" value="KIO24258.1"/>
    <property type="molecule type" value="Genomic_DNA"/>
</dbReference>
<evidence type="ECO:0000256" key="1">
    <source>
        <dbReference type="SAM" id="MobiDB-lite"/>
    </source>
</evidence>
<reference evidence="2 3" key="1">
    <citation type="submission" date="2014-04" db="EMBL/GenBank/DDBJ databases">
        <authorList>
            <consortium name="DOE Joint Genome Institute"/>
            <person name="Kuo A."/>
            <person name="Girlanda M."/>
            <person name="Perotto S."/>
            <person name="Kohler A."/>
            <person name="Nagy L.G."/>
            <person name="Floudas D."/>
            <person name="Copeland A."/>
            <person name="Barry K.W."/>
            <person name="Cichocki N."/>
            <person name="Veneault-Fourrey C."/>
            <person name="LaButti K."/>
            <person name="Lindquist E.A."/>
            <person name="Lipzen A."/>
            <person name="Lundell T."/>
            <person name="Morin E."/>
            <person name="Murat C."/>
            <person name="Sun H."/>
            <person name="Tunlid A."/>
            <person name="Henrissat B."/>
            <person name="Grigoriev I.V."/>
            <person name="Hibbett D.S."/>
            <person name="Martin F."/>
            <person name="Nordberg H.P."/>
            <person name="Cantor M.N."/>
            <person name="Hua S.X."/>
        </authorList>
    </citation>
    <scope>NUCLEOTIDE SEQUENCE [LARGE SCALE GENOMIC DNA]</scope>
    <source>
        <strain evidence="2 3">MUT 4182</strain>
    </source>
</reference>
<dbReference type="Proteomes" id="UP000054248">
    <property type="component" value="Unassembled WGS sequence"/>
</dbReference>
<name>A0A0C3KS31_9AGAM</name>
<sequence>MPPKRGPARSSGFVYCDHCDKVVSRQTSWRHHLEAQQTAALAANLQLPSAPQPPPDGFDSPPLGDISLTSTELALSDIHPSDLEDDDDDNVASLGAILQPLDPPSESESDEEMQELSMLCQDMQ</sequence>
<keyword evidence="3" id="KW-1185">Reference proteome</keyword>
<feature type="region of interest" description="Disordered" evidence="1">
    <location>
        <begin position="79"/>
        <end position="124"/>
    </location>
</feature>